<dbReference type="Gene3D" id="2.20.25.10">
    <property type="match status" value="1"/>
</dbReference>
<evidence type="ECO:0000256" key="1">
    <source>
        <dbReference type="HAMAP-Rule" id="MF_01187"/>
    </source>
</evidence>
<protein>
    <recommendedName>
        <fullName evidence="1">UPF0434 protein SAMN05421720_105184</fullName>
    </recommendedName>
</protein>
<dbReference type="PANTHER" id="PTHR33505">
    <property type="entry name" value="ZGC:162634"/>
    <property type="match status" value="1"/>
</dbReference>
<evidence type="ECO:0000313" key="3">
    <source>
        <dbReference type="Proteomes" id="UP000199412"/>
    </source>
</evidence>
<dbReference type="OrthoDB" id="9812205at2"/>
<comment type="similarity">
    <text evidence="1">Belongs to the UPF0434 family.</text>
</comment>
<dbReference type="Pfam" id="PF03966">
    <property type="entry name" value="Trm112p"/>
    <property type="match status" value="1"/>
</dbReference>
<dbReference type="FunFam" id="2.20.25.10:FF:000002">
    <property type="entry name" value="UPF0434 protein YcaR"/>
    <property type="match status" value="1"/>
</dbReference>
<dbReference type="GO" id="GO:0005829">
    <property type="term" value="C:cytosol"/>
    <property type="evidence" value="ECO:0007669"/>
    <property type="project" value="TreeGrafter"/>
</dbReference>
<dbReference type="InterPro" id="IPR005651">
    <property type="entry name" value="Trm112-like"/>
</dbReference>
<dbReference type="HAMAP" id="MF_01187">
    <property type="entry name" value="UPF0434"/>
    <property type="match status" value="1"/>
</dbReference>
<name>A0A1G7BW68_9PROT</name>
<dbReference type="Proteomes" id="UP000199412">
    <property type="component" value="Unassembled WGS sequence"/>
</dbReference>
<proteinExistence type="inferred from homology"/>
<keyword evidence="3" id="KW-1185">Reference proteome</keyword>
<dbReference type="EMBL" id="FNAP01000005">
    <property type="protein sequence ID" value="SDE30800.1"/>
    <property type="molecule type" value="Genomic_DNA"/>
</dbReference>
<gene>
    <name evidence="2" type="ORF">SAMN05421720_105184</name>
</gene>
<sequence>MSETDTETAADRATDDTPIDPKLLEILVCPLGKGPLEYDRENRELISRQAGLAFPIRDGVPIMLIDEARTLDDPAPGSGFPAA</sequence>
<evidence type="ECO:0000313" key="2">
    <source>
        <dbReference type="EMBL" id="SDE30800.1"/>
    </source>
</evidence>
<accession>A0A1G7BW68</accession>
<dbReference type="RefSeq" id="WP_092785263.1">
    <property type="nucleotide sequence ID" value="NZ_FNAP01000005.1"/>
</dbReference>
<dbReference type="STRING" id="69960.SAMN05421720_105184"/>
<dbReference type="SUPFAM" id="SSF158997">
    <property type="entry name" value="Trm112p-like"/>
    <property type="match status" value="1"/>
</dbReference>
<organism evidence="2 3">
    <name type="scientific">Rhodospira trueperi</name>
    <dbReference type="NCBI Taxonomy" id="69960"/>
    <lineage>
        <taxon>Bacteria</taxon>
        <taxon>Pseudomonadati</taxon>
        <taxon>Pseudomonadota</taxon>
        <taxon>Alphaproteobacteria</taxon>
        <taxon>Rhodospirillales</taxon>
        <taxon>Rhodospirillaceae</taxon>
        <taxon>Rhodospira</taxon>
    </lineage>
</organism>
<reference evidence="2 3" key="1">
    <citation type="submission" date="2016-10" db="EMBL/GenBank/DDBJ databases">
        <authorList>
            <person name="de Groot N.N."/>
        </authorList>
    </citation>
    <scope>NUCLEOTIDE SEQUENCE [LARGE SCALE GENOMIC DNA]</scope>
    <source>
        <strain evidence="2 3">ATCC 700224</strain>
    </source>
</reference>
<dbReference type="AlphaFoldDB" id="A0A1G7BW68"/>
<dbReference type="PANTHER" id="PTHR33505:SF4">
    <property type="entry name" value="PROTEIN PREY, MITOCHONDRIAL"/>
    <property type="match status" value="1"/>
</dbReference>